<dbReference type="Proteomes" id="UP001633002">
    <property type="component" value="Unassembled WGS sequence"/>
</dbReference>
<feature type="compositionally biased region" description="Polar residues" evidence="4">
    <location>
        <begin position="1208"/>
        <end position="1217"/>
    </location>
</feature>
<feature type="compositionally biased region" description="Basic and acidic residues" evidence="4">
    <location>
        <begin position="1085"/>
        <end position="1097"/>
    </location>
</feature>
<dbReference type="PANTHER" id="PTHR46548:SF1">
    <property type="entry name" value="BAH AND TFIIS DOMAIN-CONTAINING PROTEIN-RELATED"/>
    <property type="match status" value="1"/>
</dbReference>
<dbReference type="InterPro" id="IPR035441">
    <property type="entry name" value="TFIIS/LEDGF_dom_sf"/>
</dbReference>
<dbReference type="SMART" id="SM00439">
    <property type="entry name" value="BAH"/>
    <property type="match status" value="1"/>
</dbReference>
<feature type="compositionally biased region" description="Polar residues" evidence="4">
    <location>
        <begin position="146"/>
        <end position="180"/>
    </location>
</feature>
<sequence>MLLQGGRKLSVGDCALFQAGNAPPFIGILRKVTQDKDTTKLSVNWLYRPADVKLAKGVPPEAAPNEIFYSFHKDEISAASLLHPCKVAFLRKGAELPPGVSSFVCRRVYDTANKCLWWLTDRDYTDEHQDEVDQLLERTKLEMQAVVQSGGPSPRSLTGPTASQQLKSSSEVAQNVTFSVPSKGKKRERSDQSLEPSKRERSLKSVDGESSPLKRERSMKPEEITSITFKDGGLQNPSCVERLVQLMQQDQNDGVRKAADVASRRTMLAGVVAATEREDCLSRFVQLGGLPLLDDWLQEAHKGKVGDGGSPKEGDKSIEELLLTLLRALDKLPVDLDGLKTCSIGKSVNHLRSHKNLEIQKKARKLVDIWKKRVDAEMKNSGEGKSSSNHAIWNTYKQTSPDVVQSHMMKGVPTEVAVKSSGASAGSAKPMPNGTNFGEGMAKSASFSGNKVTNPTGTSPSVVKKEEVSSKMSTGSASAEVHCLPVKDEKSNSCQSQSNGQAWTGMTPGKNASNSTWKEETKNSSIVGAANPKVAVPVSRHASLPSNKGLLGSVTGASKDSISGKPLIWSRSTADKNGSLSSSAPEKGSGEIGRESSNSQQRLIVRIPNPGRSPARVSSGSFEQCTPANRGMSPNMPERNTSVSMDSSDTKSRLQNSNQNGPTMETNPEGRSSGGGKVNSSGADDKDKYTNSVPADVSAEVEKRCDDSGRAEADRLSKDIQDGSASSNGFAQRGGCPEDALESDGLKKGEAELGATGPSSAVATAPGATAMEVDDQGISLLASVAANEISRVVPSTAPDSKSQPDACNGGHELNTRLSSDDGTSQSKETGEKQLTVKESDRKDPADSNTESREDGGADHKAGIAGSPDAASNKESLPESTSGNAETDAKDGEKRHFTRQESGRVLDTSGSAKSSLDRRGEDRHIEESNLKTAGVPGESAPYSGDLNTANLSGADGLGSNQDGSSVGNSSKKDSLEEKAHGKSSLSAIELNIAYASGANDFKDGGAREEEMKNAVDGGHTFGRRDSDGHKIAEMSTSFPEEEVLEVARQAAKEVEQMERWKDSKSGALPNDREVQDMNSSAFQSSEPRDIGFSDTGREHRWKPHNMVDKVKDDETRKRNGVYFDDNNHDSVSERMGEGSKRSLGRGEGEDDQSRCGTFVDRKMTNSGQGGSESMPDGGQEHKRRAIDGRAGVRVPSFHPNQMLALPNQPMITSANGSAHQVVKPSARSLAGGEPTTPEQATETTGPNDGAVGGSDVSERPDFDLNEGFAVEDSHQDDSTTSPIAPAPVVAPPSTNAVAQANGVAAPIAVVTKGPFVLPASPIRTKSELGWKGSAATSAFRPAEPRRTPERQPEGAAPEPVQPTDAVRSVVVERKVRPPLDIDLNVADERELEEAVMLTPAAPSVSTTVSSQGSAAGLNLHGIGLPSRSVSGVTYHSELSTCGPQQAQVVPNSGSRPILDLNLLDESEESGMLLETDQMQPEAGSSTRGNTSSSSQAAACRVMRDFDLNDGPSVEESGVDEQPMIQTLRGPRLPNTAPIMTSMPGLRRGADVVAPWFTVPAVNVAIPTFANREPPYSVAAAAAAQSYLGAGPAATPFNSDVYRGNPSLTSPSGVAFPSSTQGFQHGIFPLVPGLGFASAGSFHGNNTAAYMEAAGSSAFPVGSSSVVASSFVRPPFLMPGMADMGPTDSSSGGGGWGARPSLDLNAGPEGADSDMNRDDGLNMRQTSMLSGQLSMEQLRGFRVAPSGGPIGAPLSKRKEPDGGWDMYRNGGFKQQTWR</sequence>
<feature type="compositionally biased region" description="Low complexity" evidence="4">
    <location>
        <begin position="1482"/>
        <end position="1493"/>
    </location>
</feature>
<dbReference type="InterPro" id="IPR003617">
    <property type="entry name" value="TFIIS/CRSP70_N_sub"/>
</dbReference>
<feature type="region of interest" description="Disordered" evidence="4">
    <location>
        <begin position="1475"/>
        <end position="1495"/>
    </location>
</feature>
<feature type="compositionally biased region" description="Basic and acidic residues" evidence="4">
    <location>
        <begin position="1104"/>
        <end position="1116"/>
    </location>
</feature>
<proteinExistence type="predicted"/>
<feature type="compositionally biased region" description="Basic and acidic residues" evidence="4">
    <location>
        <begin position="188"/>
        <end position="223"/>
    </location>
</feature>
<feature type="domain" description="TFIIS N-terminal" evidence="6">
    <location>
        <begin position="291"/>
        <end position="377"/>
    </location>
</feature>
<dbReference type="SMART" id="SM00509">
    <property type="entry name" value="TFS2N"/>
    <property type="match status" value="1"/>
</dbReference>
<evidence type="ECO:0000259" key="5">
    <source>
        <dbReference type="PROSITE" id="PS51038"/>
    </source>
</evidence>
<comment type="caution">
    <text evidence="7">The sequence shown here is derived from an EMBL/GenBank/DDBJ whole genome shotgun (WGS) entry which is preliminary data.</text>
</comment>
<organism evidence="7 8">
    <name type="scientific">Riccia sorocarpa</name>
    <dbReference type="NCBI Taxonomy" id="122646"/>
    <lineage>
        <taxon>Eukaryota</taxon>
        <taxon>Viridiplantae</taxon>
        <taxon>Streptophyta</taxon>
        <taxon>Embryophyta</taxon>
        <taxon>Marchantiophyta</taxon>
        <taxon>Marchantiopsida</taxon>
        <taxon>Marchantiidae</taxon>
        <taxon>Marchantiales</taxon>
        <taxon>Ricciaceae</taxon>
        <taxon>Riccia</taxon>
    </lineage>
</organism>
<dbReference type="EMBL" id="JBJQOH010000004">
    <property type="protein sequence ID" value="KAL3689496.1"/>
    <property type="molecule type" value="Genomic_DNA"/>
</dbReference>
<evidence type="ECO:0000313" key="8">
    <source>
        <dbReference type="Proteomes" id="UP001633002"/>
    </source>
</evidence>
<evidence type="ECO:0000256" key="2">
    <source>
        <dbReference type="ARBA" id="ARBA00023242"/>
    </source>
</evidence>
<dbReference type="Pfam" id="PF01426">
    <property type="entry name" value="BAH"/>
    <property type="match status" value="1"/>
</dbReference>
<evidence type="ECO:0008006" key="9">
    <source>
        <dbReference type="Google" id="ProtNLM"/>
    </source>
</evidence>
<feature type="compositionally biased region" description="Basic and acidic residues" evidence="4">
    <location>
        <begin position="828"/>
        <end position="861"/>
    </location>
</feature>
<feature type="compositionally biased region" description="Basic and acidic residues" evidence="4">
    <location>
        <begin position="1053"/>
        <end position="1074"/>
    </location>
</feature>
<dbReference type="Gene3D" id="2.30.30.490">
    <property type="match status" value="1"/>
</dbReference>
<name>A0ABD3HF73_9MARC</name>
<feature type="compositionally biased region" description="Polar residues" evidence="4">
    <location>
        <begin position="638"/>
        <end position="670"/>
    </location>
</feature>
<evidence type="ECO:0000256" key="4">
    <source>
        <dbReference type="SAM" id="MobiDB-lite"/>
    </source>
</evidence>
<evidence type="ECO:0000256" key="3">
    <source>
        <dbReference type="PROSITE-ProRule" id="PRU00649"/>
    </source>
</evidence>
<feature type="compositionally biased region" description="Polar residues" evidence="4">
    <location>
        <begin position="872"/>
        <end position="884"/>
    </location>
</feature>
<feature type="compositionally biased region" description="Polar residues" evidence="4">
    <location>
        <begin position="1075"/>
        <end position="1084"/>
    </location>
</feature>
<feature type="region of interest" description="Disordered" evidence="4">
    <location>
        <begin position="792"/>
        <end position="983"/>
    </location>
</feature>
<feature type="region of interest" description="Disordered" evidence="4">
    <location>
        <begin position="444"/>
        <end position="762"/>
    </location>
</feature>
<feature type="compositionally biased region" description="Basic and acidic residues" evidence="4">
    <location>
        <begin position="1341"/>
        <end position="1351"/>
    </location>
</feature>
<feature type="compositionally biased region" description="Polar residues" evidence="4">
    <location>
        <begin position="957"/>
        <end position="968"/>
    </location>
</feature>
<feature type="compositionally biased region" description="Polar residues" evidence="4">
    <location>
        <begin position="815"/>
        <end position="827"/>
    </location>
</feature>
<feature type="compositionally biased region" description="Polar residues" evidence="4">
    <location>
        <begin position="492"/>
        <end position="516"/>
    </location>
</feature>
<feature type="compositionally biased region" description="Polar residues" evidence="4">
    <location>
        <begin position="570"/>
        <end position="584"/>
    </location>
</feature>
<reference evidence="7 8" key="1">
    <citation type="submission" date="2024-09" db="EMBL/GenBank/DDBJ databases">
        <title>Chromosome-scale assembly of Riccia sorocarpa.</title>
        <authorList>
            <person name="Paukszto L."/>
        </authorList>
    </citation>
    <scope>NUCLEOTIDE SEQUENCE [LARGE SCALE GENOMIC DNA]</scope>
    <source>
        <strain evidence="7">LP-2024</strain>
        <tissue evidence="7">Aerial parts of the thallus</tissue>
    </source>
</reference>
<feature type="compositionally biased region" description="Polar residues" evidence="4">
    <location>
        <begin position="445"/>
        <end position="460"/>
    </location>
</feature>
<evidence type="ECO:0000256" key="1">
    <source>
        <dbReference type="ARBA" id="ARBA00004123"/>
    </source>
</evidence>
<protein>
    <recommendedName>
        <fullName evidence="9">TFIIS N-terminal domain-containing protein</fullName>
    </recommendedName>
</protein>
<feature type="compositionally biased region" description="Basic and acidic residues" evidence="4">
    <location>
        <begin position="969"/>
        <end position="979"/>
    </location>
</feature>
<feature type="region of interest" description="Disordered" evidence="4">
    <location>
        <begin position="997"/>
        <end position="1027"/>
    </location>
</feature>
<feature type="domain" description="BAH" evidence="5">
    <location>
        <begin position="7"/>
        <end position="120"/>
    </location>
</feature>
<feature type="compositionally biased region" description="Basic and acidic residues" evidence="4">
    <location>
        <begin position="914"/>
        <end position="928"/>
    </location>
</feature>
<feature type="compositionally biased region" description="Low complexity" evidence="4">
    <location>
        <begin position="1230"/>
        <end position="1245"/>
    </location>
</feature>
<feature type="compositionally biased region" description="Basic and acidic residues" evidence="4">
    <location>
        <begin position="999"/>
        <end position="1012"/>
    </location>
</feature>
<feature type="region of interest" description="Disordered" evidence="4">
    <location>
        <begin position="1053"/>
        <end position="1292"/>
    </location>
</feature>
<dbReference type="Gene3D" id="1.20.930.10">
    <property type="entry name" value="Conserved domain common to transcription factors TFIIS, elongin A, CRSP70"/>
    <property type="match status" value="1"/>
</dbReference>
<dbReference type="PANTHER" id="PTHR46548">
    <property type="entry name" value="BAH AND TFIIS DOMAIN-CONTAINING PROTEIN-RELATED"/>
    <property type="match status" value="1"/>
</dbReference>
<feature type="compositionally biased region" description="Polar residues" evidence="4">
    <location>
        <begin position="616"/>
        <end position="627"/>
    </location>
</feature>
<feature type="compositionally biased region" description="Basic and acidic residues" evidence="4">
    <location>
        <begin position="886"/>
        <end position="903"/>
    </location>
</feature>
<evidence type="ECO:0000259" key="6">
    <source>
        <dbReference type="PROSITE" id="PS51319"/>
    </source>
</evidence>
<dbReference type="InterPro" id="IPR043151">
    <property type="entry name" value="BAH_sf"/>
</dbReference>
<feature type="compositionally biased region" description="Basic and acidic residues" evidence="4">
    <location>
        <begin position="1124"/>
        <end position="1162"/>
    </location>
</feature>
<dbReference type="InterPro" id="IPR017923">
    <property type="entry name" value="TFIIS_N"/>
</dbReference>
<dbReference type="GO" id="GO:0005634">
    <property type="term" value="C:nucleus"/>
    <property type="evidence" value="ECO:0007669"/>
    <property type="project" value="UniProtKB-SubCell"/>
</dbReference>
<feature type="compositionally biased region" description="Basic and acidic residues" evidence="4">
    <location>
        <begin position="700"/>
        <end position="721"/>
    </location>
</feature>
<dbReference type="Pfam" id="PF08711">
    <property type="entry name" value="Med26"/>
    <property type="match status" value="1"/>
</dbReference>
<dbReference type="SUPFAM" id="SSF47676">
    <property type="entry name" value="Conserved domain common to transcription factors TFIIS, elongin A, CRSP70"/>
    <property type="match status" value="1"/>
</dbReference>
<dbReference type="PROSITE" id="PS51319">
    <property type="entry name" value="TFIIS_N"/>
    <property type="match status" value="1"/>
</dbReference>
<feature type="region of interest" description="Disordered" evidence="4">
    <location>
        <begin position="1327"/>
        <end position="1362"/>
    </location>
</feature>
<dbReference type="PROSITE" id="PS51038">
    <property type="entry name" value="BAH"/>
    <property type="match status" value="1"/>
</dbReference>
<gene>
    <name evidence="7" type="ORF">R1sor_015805</name>
</gene>
<keyword evidence="8" id="KW-1185">Reference proteome</keyword>
<evidence type="ECO:0000313" key="7">
    <source>
        <dbReference type="EMBL" id="KAL3689496.1"/>
    </source>
</evidence>
<keyword evidence="2 3" id="KW-0539">Nucleus</keyword>
<dbReference type="InterPro" id="IPR001025">
    <property type="entry name" value="BAH_dom"/>
</dbReference>
<feature type="region of interest" description="Disordered" evidence="4">
    <location>
        <begin position="1740"/>
        <end position="1776"/>
    </location>
</feature>
<feature type="region of interest" description="Disordered" evidence="4">
    <location>
        <begin position="1683"/>
        <end position="1709"/>
    </location>
</feature>
<comment type="subcellular location">
    <subcellularLocation>
        <location evidence="1 3">Nucleus</location>
    </subcellularLocation>
</comment>
<dbReference type="CDD" id="cd00183">
    <property type="entry name" value="TFIIS_I"/>
    <property type="match status" value="1"/>
</dbReference>
<feature type="region of interest" description="Disordered" evidence="4">
    <location>
        <begin position="145"/>
        <end position="225"/>
    </location>
</feature>
<accession>A0ABD3HF73</accession>